<keyword evidence="5" id="KW-0812">Transmembrane</keyword>
<dbReference type="InterPro" id="IPR003660">
    <property type="entry name" value="HAMP_dom"/>
</dbReference>
<dbReference type="PANTHER" id="PTHR34220">
    <property type="entry name" value="SENSOR HISTIDINE KINASE YPDA"/>
    <property type="match status" value="1"/>
</dbReference>
<keyword evidence="5" id="KW-1133">Transmembrane helix</keyword>
<evidence type="ECO:0000313" key="8">
    <source>
        <dbReference type="Proteomes" id="UP000273326"/>
    </source>
</evidence>
<evidence type="ECO:0000259" key="6">
    <source>
        <dbReference type="PROSITE" id="PS50885"/>
    </source>
</evidence>
<keyword evidence="4 7" id="KW-0418">Kinase</keyword>
<accession>A0A3S9H8Y9</accession>
<keyword evidence="2" id="KW-0597">Phosphoprotein</keyword>
<dbReference type="PROSITE" id="PS50885">
    <property type="entry name" value="HAMP"/>
    <property type="match status" value="1"/>
</dbReference>
<dbReference type="InterPro" id="IPR036890">
    <property type="entry name" value="HATPase_C_sf"/>
</dbReference>
<feature type="transmembrane region" description="Helical" evidence="5">
    <location>
        <begin position="20"/>
        <end position="40"/>
    </location>
</feature>
<evidence type="ECO:0000256" key="4">
    <source>
        <dbReference type="ARBA" id="ARBA00022777"/>
    </source>
</evidence>
<sequence>MTRLANYWRKLTYSKKFNFLFYFIFSLFVLFVVATNFIFIRGLSKQEYKNNQDNILTIADTIDEEFISLEFFTYKVIDNAHIQSLLARLNLGNLPFQEEVQLKTKLRDEVYTLSSYEKNVNSFYLFDAEKENLESNLFSSIIFFDGLTSSDMINQLGNQPQKGKWFLSEDGTRAVLARNIFSTDTLDLLGTIIVSLDTSFIVNTIRNTSLYSSDDYFIISYEEKNYPLENDLPKIVKDFIENTVFVNNSIETIGHTDYFIASGSFNDGKMNISGMLPKNKVLQNIILLETIILSLFFLLVVSMIALSQHFIRSLVSPINQLAKKMSSFDKDKNDFQTLIEEKDSTMSERPDEIGALYSNFDALITEINQLIEENYQSKILYQEIQFRALQSQLDPHFLYNTLDSINWLAVNQEAMEISDMVTSLATLFRRKLSNTNPLHTIAEEIEIIDAYLMIQKFRFGERLCFSYHIDEKMTDFVIPRLIIQPLIENSLKYGLEKMNQACSISLTIIPLDEKHISISVLDNGPGFLNSQHDKRKSSGVGIKNIRERIKLYYGKKAELNISSVAYQETIVSILLPADFTEV</sequence>
<dbReference type="GO" id="GO:0016020">
    <property type="term" value="C:membrane"/>
    <property type="evidence" value="ECO:0007669"/>
    <property type="project" value="UniProtKB-SubCell"/>
</dbReference>
<dbReference type="SUPFAM" id="SSF55874">
    <property type="entry name" value="ATPase domain of HSP90 chaperone/DNA topoisomerase II/histidine kinase"/>
    <property type="match status" value="1"/>
</dbReference>
<gene>
    <name evidence="7" type="ORF">EJN90_03375</name>
</gene>
<evidence type="ECO:0000256" key="5">
    <source>
        <dbReference type="SAM" id="Phobius"/>
    </source>
</evidence>
<dbReference type="KEGG" id="jeh:EJN90_03375"/>
<dbReference type="Pfam" id="PF02518">
    <property type="entry name" value="HATPase_c"/>
    <property type="match status" value="1"/>
</dbReference>
<dbReference type="InterPro" id="IPR003594">
    <property type="entry name" value="HATPase_dom"/>
</dbReference>
<evidence type="ECO:0000256" key="3">
    <source>
        <dbReference type="ARBA" id="ARBA00022679"/>
    </source>
</evidence>
<protein>
    <submittedName>
        <fullName evidence="7">Sensor histidine kinase</fullName>
    </submittedName>
</protein>
<dbReference type="EMBL" id="CP034465">
    <property type="protein sequence ID" value="AZP03783.1"/>
    <property type="molecule type" value="Genomic_DNA"/>
</dbReference>
<reference evidence="8" key="1">
    <citation type="submission" date="2018-12" db="EMBL/GenBank/DDBJ databases">
        <title>Complete genome sequencing of Jeotgalibaca sp. H21T32.</title>
        <authorList>
            <person name="Bae J.-W."/>
            <person name="Lee S.-Y."/>
        </authorList>
    </citation>
    <scope>NUCLEOTIDE SEQUENCE [LARGE SCALE GENOMIC DNA]</scope>
    <source>
        <strain evidence="8">H21T32</strain>
    </source>
</reference>
<proteinExistence type="predicted"/>
<dbReference type="GO" id="GO:0000155">
    <property type="term" value="F:phosphorelay sensor kinase activity"/>
    <property type="evidence" value="ECO:0007669"/>
    <property type="project" value="InterPro"/>
</dbReference>
<name>A0A3S9H8Y9_9LACT</name>
<dbReference type="AlphaFoldDB" id="A0A3S9H8Y9"/>
<dbReference type="SMART" id="SM00304">
    <property type="entry name" value="HAMP"/>
    <property type="match status" value="1"/>
</dbReference>
<dbReference type="Gene3D" id="3.30.565.10">
    <property type="entry name" value="Histidine kinase-like ATPase, C-terminal domain"/>
    <property type="match status" value="1"/>
</dbReference>
<organism evidence="7 8">
    <name type="scientific">Jeotgalibaca ciconiae</name>
    <dbReference type="NCBI Taxonomy" id="2496265"/>
    <lineage>
        <taxon>Bacteria</taxon>
        <taxon>Bacillati</taxon>
        <taxon>Bacillota</taxon>
        <taxon>Bacilli</taxon>
        <taxon>Lactobacillales</taxon>
        <taxon>Carnobacteriaceae</taxon>
        <taxon>Jeotgalibaca</taxon>
    </lineage>
</organism>
<comment type="subcellular location">
    <subcellularLocation>
        <location evidence="1">Membrane</location>
    </subcellularLocation>
</comment>
<dbReference type="Gene3D" id="6.10.340.10">
    <property type="match status" value="1"/>
</dbReference>
<keyword evidence="3" id="KW-0808">Transferase</keyword>
<dbReference type="Proteomes" id="UP000273326">
    <property type="component" value="Chromosome"/>
</dbReference>
<evidence type="ECO:0000256" key="1">
    <source>
        <dbReference type="ARBA" id="ARBA00004370"/>
    </source>
</evidence>
<dbReference type="InterPro" id="IPR010559">
    <property type="entry name" value="Sig_transdc_His_kin_internal"/>
</dbReference>
<dbReference type="InterPro" id="IPR050640">
    <property type="entry name" value="Bact_2-comp_sensor_kinase"/>
</dbReference>
<dbReference type="PANTHER" id="PTHR34220:SF7">
    <property type="entry name" value="SENSOR HISTIDINE KINASE YPDA"/>
    <property type="match status" value="1"/>
</dbReference>
<feature type="domain" description="HAMP" evidence="6">
    <location>
        <begin position="312"/>
        <end position="372"/>
    </location>
</feature>
<dbReference type="SMART" id="SM00387">
    <property type="entry name" value="HATPase_c"/>
    <property type="match status" value="1"/>
</dbReference>
<keyword evidence="5" id="KW-0472">Membrane</keyword>
<feature type="transmembrane region" description="Helical" evidence="5">
    <location>
        <begin position="285"/>
        <end position="306"/>
    </location>
</feature>
<dbReference type="RefSeq" id="WP_126108868.1">
    <property type="nucleotide sequence ID" value="NZ_CP034465.1"/>
</dbReference>
<evidence type="ECO:0000313" key="7">
    <source>
        <dbReference type="EMBL" id="AZP03783.1"/>
    </source>
</evidence>
<dbReference type="Pfam" id="PF06580">
    <property type="entry name" value="His_kinase"/>
    <property type="match status" value="1"/>
</dbReference>
<evidence type="ECO:0000256" key="2">
    <source>
        <dbReference type="ARBA" id="ARBA00022553"/>
    </source>
</evidence>
<keyword evidence="8" id="KW-1185">Reference proteome</keyword>
<dbReference type="OrthoDB" id="9776552at2"/>